<evidence type="ECO:0008006" key="5">
    <source>
        <dbReference type="Google" id="ProtNLM"/>
    </source>
</evidence>
<sequence>MHKLQRVAVVAVAVAGLSAFGAGVSFAGEGDTPPVTAVANSSANAVAVGGGYYVQPHAAPEQQKHGEPEQDYGQHGEGEHGEGQHGEGEHGEGE</sequence>
<gene>
    <name evidence="3" type="ORF">IPT68_23395</name>
</gene>
<keyword evidence="4" id="KW-1185">Reference proteome</keyword>
<feature type="chain" id="PRO_5030632212" description="Secreted protein" evidence="2">
    <location>
        <begin position="28"/>
        <end position="94"/>
    </location>
</feature>
<evidence type="ECO:0000256" key="2">
    <source>
        <dbReference type="SAM" id="SignalP"/>
    </source>
</evidence>
<dbReference type="RefSeq" id="WP_189696335.1">
    <property type="nucleotide sequence ID" value="NZ_BMTA01000002.1"/>
</dbReference>
<proteinExistence type="predicted"/>
<dbReference type="Proteomes" id="UP000594008">
    <property type="component" value="Chromosome"/>
</dbReference>
<dbReference type="EMBL" id="CP063374">
    <property type="protein sequence ID" value="QOV42734.1"/>
    <property type="molecule type" value="Genomic_DNA"/>
</dbReference>
<name>A0A7M2T373_STRCW</name>
<evidence type="ECO:0000313" key="3">
    <source>
        <dbReference type="EMBL" id="QOV42734.1"/>
    </source>
</evidence>
<feature type="compositionally biased region" description="Basic and acidic residues" evidence="1">
    <location>
        <begin position="62"/>
        <end position="94"/>
    </location>
</feature>
<protein>
    <recommendedName>
        <fullName evidence="5">Secreted protein</fullName>
    </recommendedName>
</protein>
<evidence type="ECO:0000313" key="4">
    <source>
        <dbReference type="Proteomes" id="UP000594008"/>
    </source>
</evidence>
<organism evidence="3 4">
    <name type="scientific">Streptomyces chromofuscus</name>
    <dbReference type="NCBI Taxonomy" id="42881"/>
    <lineage>
        <taxon>Bacteria</taxon>
        <taxon>Bacillati</taxon>
        <taxon>Actinomycetota</taxon>
        <taxon>Actinomycetes</taxon>
        <taxon>Kitasatosporales</taxon>
        <taxon>Streptomycetaceae</taxon>
        <taxon>Streptomyces</taxon>
    </lineage>
</organism>
<evidence type="ECO:0000256" key="1">
    <source>
        <dbReference type="SAM" id="MobiDB-lite"/>
    </source>
</evidence>
<keyword evidence="2" id="KW-0732">Signal</keyword>
<feature type="signal peptide" evidence="2">
    <location>
        <begin position="1"/>
        <end position="27"/>
    </location>
</feature>
<dbReference type="KEGG" id="schf:IPT68_23395"/>
<accession>A0A7M2T373</accession>
<feature type="region of interest" description="Disordered" evidence="1">
    <location>
        <begin position="54"/>
        <end position="94"/>
    </location>
</feature>
<reference evidence="3 4" key="1">
    <citation type="submission" date="2020-10" db="EMBL/GenBank/DDBJ databases">
        <title>Streptomyces chromofuscus complate genome analysis.</title>
        <authorList>
            <person name="Anwar N."/>
        </authorList>
    </citation>
    <scope>NUCLEOTIDE SEQUENCE [LARGE SCALE GENOMIC DNA]</scope>
    <source>
        <strain evidence="3 4">DSM 40273</strain>
    </source>
</reference>
<dbReference type="AlphaFoldDB" id="A0A7M2T373"/>